<dbReference type="FunFam" id="1.10.630.10:FF:000018">
    <property type="entry name" value="Cytochrome P450 monooxygenase"/>
    <property type="match status" value="1"/>
</dbReference>
<gene>
    <name evidence="9" type="ORF">DBW64_02965</name>
</gene>
<keyword evidence="3 8" id="KW-0479">Metal-binding</keyword>
<comment type="function">
    <text evidence="7">Cytochromes P450 are a group of heme-thiolate monooxygenases. They oxidize a variety of structurally unrelated compounds, including steroids, fatty acids, and xenobiotics.</text>
</comment>
<sequence length="393" mass="45213">MKSKNSSDIDLFTEEVSDCPFSAYKQIRESGRVYQEPRYGNYVLTHHNDIQSLKNDQVFDARHGVDPAGRFSEGTYPDINRTDPPRHAKMKAFLYKSFSPKAIQSWEDDIRKIFVEHFDNIACDNSEQSFDIVHHVCYPAPAAVICRMLGFSDDRREDFQRWSAALVERLGTDISEEQRNALIEMARFIRLKAEEKEKKPGKDLMTEIVFAEVDGERLSREEVVANGVFFLAAGHETTANFLSNFIYQICTIPRLFESMQSDRSLLKSALEESLRLESPVQNICRTVKDDMSIDDKFILQDDRMMFSLGAGNRDPDVFECPEDFNLKRDNLNQHLAFGYGHHQCLGARLARLEGEIFANILLDRYEKIELAGDFERQPGNVMRGYKSLNIKCS</sequence>
<evidence type="ECO:0000256" key="8">
    <source>
        <dbReference type="RuleBase" id="RU000461"/>
    </source>
</evidence>
<reference evidence="9 10" key="1">
    <citation type="journal article" date="2018" name="Microbiome">
        <title>Fine metagenomic profile of the Mediterranean stratified and mixed water columns revealed by assembly and recruitment.</title>
        <authorList>
            <person name="Haro-Moreno J.M."/>
            <person name="Lopez-Perez M."/>
            <person name="De La Torre J.R."/>
            <person name="Picazo A."/>
            <person name="Camacho A."/>
            <person name="Rodriguez-Valera F."/>
        </authorList>
    </citation>
    <scope>NUCLEOTIDE SEQUENCE [LARGE SCALE GENOMIC DNA]</scope>
    <source>
        <strain evidence="9">MED-G50</strain>
    </source>
</reference>
<dbReference type="GO" id="GO:0020037">
    <property type="term" value="F:heme binding"/>
    <property type="evidence" value="ECO:0007669"/>
    <property type="project" value="InterPro"/>
</dbReference>
<protein>
    <submittedName>
        <fullName evidence="9">Cytochrome P450</fullName>
    </submittedName>
</protein>
<dbReference type="GO" id="GO:0016705">
    <property type="term" value="F:oxidoreductase activity, acting on paired donors, with incorporation or reduction of molecular oxygen"/>
    <property type="evidence" value="ECO:0007669"/>
    <property type="project" value="InterPro"/>
</dbReference>
<dbReference type="Proteomes" id="UP000252289">
    <property type="component" value="Unassembled WGS sequence"/>
</dbReference>
<dbReference type="SUPFAM" id="SSF48264">
    <property type="entry name" value="Cytochrome P450"/>
    <property type="match status" value="1"/>
</dbReference>
<dbReference type="GO" id="GO:0004497">
    <property type="term" value="F:monooxygenase activity"/>
    <property type="evidence" value="ECO:0007669"/>
    <property type="project" value="UniProtKB-KW"/>
</dbReference>
<keyword evidence="5 8" id="KW-0408">Iron</keyword>
<dbReference type="InterPro" id="IPR002397">
    <property type="entry name" value="Cyt_P450_B"/>
</dbReference>
<accession>A0A368EJE9</accession>
<dbReference type="PROSITE" id="PS00086">
    <property type="entry name" value="CYTOCHROME_P450"/>
    <property type="match status" value="1"/>
</dbReference>
<evidence type="ECO:0000256" key="2">
    <source>
        <dbReference type="ARBA" id="ARBA00022617"/>
    </source>
</evidence>
<evidence type="ECO:0000256" key="7">
    <source>
        <dbReference type="ARBA" id="ARBA00043906"/>
    </source>
</evidence>
<dbReference type="PRINTS" id="PR00359">
    <property type="entry name" value="BP450"/>
</dbReference>
<dbReference type="AlphaFoldDB" id="A0A368EJE9"/>
<dbReference type="InterPro" id="IPR036396">
    <property type="entry name" value="Cyt_P450_sf"/>
</dbReference>
<organism evidence="9 10">
    <name type="scientific">PS1 clade bacterium</name>
    <dbReference type="NCBI Taxonomy" id="2175152"/>
    <lineage>
        <taxon>Bacteria</taxon>
        <taxon>Pseudomonadati</taxon>
        <taxon>Pseudomonadota</taxon>
        <taxon>Alphaproteobacteria</taxon>
        <taxon>PS1 clade</taxon>
    </lineage>
</organism>
<dbReference type="InterPro" id="IPR017972">
    <property type="entry name" value="Cyt_P450_CS"/>
</dbReference>
<evidence type="ECO:0000256" key="6">
    <source>
        <dbReference type="ARBA" id="ARBA00023033"/>
    </source>
</evidence>
<comment type="caution">
    <text evidence="9">The sequence shown here is derived from an EMBL/GenBank/DDBJ whole genome shotgun (WGS) entry which is preliminary data.</text>
</comment>
<dbReference type="PANTHER" id="PTHR46696">
    <property type="entry name" value="P450, PUTATIVE (EUROFUNG)-RELATED"/>
    <property type="match status" value="1"/>
</dbReference>
<keyword evidence="4 8" id="KW-0560">Oxidoreductase</keyword>
<dbReference type="EMBL" id="QOQK01000010">
    <property type="protein sequence ID" value="RCL84625.1"/>
    <property type="molecule type" value="Genomic_DNA"/>
</dbReference>
<keyword evidence="2 8" id="KW-0349">Heme</keyword>
<evidence type="ECO:0000256" key="5">
    <source>
        <dbReference type="ARBA" id="ARBA00023004"/>
    </source>
</evidence>
<proteinExistence type="inferred from homology"/>
<evidence type="ECO:0000256" key="1">
    <source>
        <dbReference type="ARBA" id="ARBA00010617"/>
    </source>
</evidence>
<dbReference type="PRINTS" id="PR00385">
    <property type="entry name" value="P450"/>
</dbReference>
<evidence type="ECO:0000256" key="4">
    <source>
        <dbReference type="ARBA" id="ARBA00023002"/>
    </source>
</evidence>
<comment type="similarity">
    <text evidence="1 8">Belongs to the cytochrome P450 family.</text>
</comment>
<evidence type="ECO:0000256" key="3">
    <source>
        <dbReference type="ARBA" id="ARBA00022723"/>
    </source>
</evidence>
<dbReference type="GO" id="GO:0005506">
    <property type="term" value="F:iron ion binding"/>
    <property type="evidence" value="ECO:0007669"/>
    <property type="project" value="InterPro"/>
</dbReference>
<dbReference type="PANTHER" id="PTHR46696:SF1">
    <property type="entry name" value="CYTOCHROME P450 YJIB-RELATED"/>
    <property type="match status" value="1"/>
</dbReference>
<dbReference type="Gene3D" id="1.10.630.10">
    <property type="entry name" value="Cytochrome P450"/>
    <property type="match status" value="1"/>
</dbReference>
<evidence type="ECO:0000313" key="9">
    <source>
        <dbReference type="EMBL" id="RCL84625.1"/>
    </source>
</evidence>
<name>A0A368EJE9_9PROT</name>
<dbReference type="Pfam" id="PF00067">
    <property type="entry name" value="p450"/>
    <property type="match status" value="1"/>
</dbReference>
<keyword evidence="6 8" id="KW-0503">Monooxygenase</keyword>
<evidence type="ECO:0000313" key="10">
    <source>
        <dbReference type="Proteomes" id="UP000252289"/>
    </source>
</evidence>
<dbReference type="InterPro" id="IPR001128">
    <property type="entry name" value="Cyt_P450"/>
</dbReference>